<dbReference type="InterPro" id="IPR001765">
    <property type="entry name" value="Carbonic_anhydrase"/>
</dbReference>
<evidence type="ECO:0000256" key="2">
    <source>
        <dbReference type="ARBA" id="ARBA00006217"/>
    </source>
</evidence>
<comment type="catalytic activity">
    <reaction evidence="6">
        <text>hydrogencarbonate + H(+) = CO2 + H2O</text>
        <dbReference type="Rhea" id="RHEA:10748"/>
        <dbReference type="ChEBI" id="CHEBI:15377"/>
        <dbReference type="ChEBI" id="CHEBI:15378"/>
        <dbReference type="ChEBI" id="CHEBI:16526"/>
        <dbReference type="ChEBI" id="CHEBI:17544"/>
        <dbReference type="EC" id="4.2.1.1"/>
    </reaction>
</comment>
<dbReference type="SMART" id="SM00947">
    <property type="entry name" value="Pro_CA"/>
    <property type="match status" value="1"/>
</dbReference>
<dbReference type="PANTHER" id="PTHR43175">
    <property type="entry name" value="CARBONIC ANHYDRASE"/>
    <property type="match status" value="1"/>
</dbReference>
<accession>A0ABR9QWY4</accession>
<evidence type="ECO:0000313" key="7">
    <source>
        <dbReference type="EMBL" id="MBE5035065.1"/>
    </source>
</evidence>
<evidence type="ECO:0000256" key="4">
    <source>
        <dbReference type="ARBA" id="ARBA00022723"/>
    </source>
</evidence>
<dbReference type="PANTHER" id="PTHR43175:SF3">
    <property type="entry name" value="CARBON DISULFIDE HYDROLASE"/>
    <property type="match status" value="1"/>
</dbReference>
<dbReference type="RefSeq" id="WP_226384733.1">
    <property type="nucleotide sequence ID" value="NZ_JADCKA010000002.1"/>
</dbReference>
<dbReference type="Pfam" id="PF00484">
    <property type="entry name" value="Pro_CA"/>
    <property type="match status" value="1"/>
</dbReference>
<evidence type="ECO:0000256" key="6">
    <source>
        <dbReference type="ARBA" id="ARBA00048348"/>
    </source>
</evidence>
<evidence type="ECO:0000256" key="3">
    <source>
        <dbReference type="ARBA" id="ARBA00012925"/>
    </source>
</evidence>
<evidence type="ECO:0000256" key="1">
    <source>
        <dbReference type="ARBA" id="ARBA00001947"/>
    </source>
</evidence>
<dbReference type="Gene3D" id="3.40.1050.10">
    <property type="entry name" value="Carbonic anhydrase"/>
    <property type="match status" value="1"/>
</dbReference>
<gene>
    <name evidence="7" type="ORF">INF20_02075</name>
</gene>
<dbReference type="CDD" id="cd03379">
    <property type="entry name" value="beta_CA_cladeD"/>
    <property type="match status" value="1"/>
</dbReference>
<dbReference type="SUPFAM" id="SSF53056">
    <property type="entry name" value="beta-carbonic anhydrase, cab"/>
    <property type="match status" value="1"/>
</dbReference>
<keyword evidence="4" id="KW-0479">Metal-binding</keyword>
<dbReference type="InterPro" id="IPR036874">
    <property type="entry name" value="Carbonic_anhydrase_sf"/>
</dbReference>
<evidence type="ECO:0000313" key="8">
    <source>
        <dbReference type="Proteomes" id="UP001516588"/>
    </source>
</evidence>
<protein>
    <recommendedName>
        <fullName evidence="3">carbonic anhydrase</fullName>
        <ecNumber evidence="3">4.2.1.1</ecNumber>
    </recommendedName>
</protein>
<organism evidence="7 8">
    <name type="scientific">Gallibacter intestinalis</name>
    <dbReference type="NCBI Taxonomy" id="2779356"/>
    <lineage>
        <taxon>Bacteria</taxon>
        <taxon>Bacillati</taxon>
        <taxon>Bacillota</taxon>
        <taxon>Clostridia</taxon>
        <taxon>Eubacteriales</taxon>
        <taxon>Eubacteriaceae</taxon>
        <taxon>Gallibacter</taxon>
    </lineage>
</organism>
<dbReference type="EC" id="4.2.1.1" evidence="3"/>
<comment type="caution">
    <text evidence="7">The sequence shown here is derived from an EMBL/GenBank/DDBJ whole genome shotgun (WGS) entry which is preliminary data.</text>
</comment>
<name>A0ABR9QWY4_9FIRM</name>
<dbReference type="EMBL" id="JADCKA010000002">
    <property type="protein sequence ID" value="MBE5035065.1"/>
    <property type="molecule type" value="Genomic_DNA"/>
</dbReference>
<keyword evidence="8" id="KW-1185">Reference proteome</keyword>
<comment type="similarity">
    <text evidence="2">Belongs to the beta-class carbonic anhydrase family.</text>
</comment>
<reference evidence="7 8" key="1">
    <citation type="submission" date="2020-10" db="EMBL/GenBank/DDBJ databases">
        <title>ChiBAC.</title>
        <authorList>
            <person name="Zenner C."/>
            <person name="Hitch T.C.A."/>
            <person name="Clavel T."/>
        </authorList>
    </citation>
    <scope>NUCLEOTIDE SEQUENCE [LARGE SCALE GENOMIC DNA]</scope>
    <source>
        <strain evidence="7 8">DSM 108706</strain>
    </source>
</reference>
<evidence type="ECO:0000256" key="5">
    <source>
        <dbReference type="ARBA" id="ARBA00022833"/>
    </source>
</evidence>
<keyword evidence="5" id="KW-0862">Zinc</keyword>
<dbReference type="Proteomes" id="UP001516588">
    <property type="component" value="Unassembled WGS sequence"/>
</dbReference>
<comment type="cofactor">
    <cofactor evidence="1">
        <name>Zn(2+)</name>
        <dbReference type="ChEBI" id="CHEBI:29105"/>
    </cofactor>
</comment>
<proteinExistence type="inferred from homology"/>
<sequence length="184" mass="20493">MKDFIDHMLKFNKTFVEEGKYKEFMTTKYPDKKVAIISCMDTRLTALLPAALDLKNGDAKMIKNAGGVISHPFGSVMRSLMVAVYELGVTHILVIGHTDCGMRGLNPAEIEAEMIKRGISEDTLNMIKNCGIDIDGWLRGFDDETESVISTVNVIKEHPLIPDDVTVYGYIMDSTTGEMKEVIK</sequence>